<dbReference type="Proteomes" id="UP000177382">
    <property type="component" value="Unassembled WGS sequence"/>
</dbReference>
<feature type="domain" description="Glycosyltransferase 2-like" evidence="1">
    <location>
        <begin position="7"/>
        <end position="116"/>
    </location>
</feature>
<dbReference type="Pfam" id="PF00535">
    <property type="entry name" value="Glycos_transf_2"/>
    <property type="match status" value="1"/>
</dbReference>
<protein>
    <recommendedName>
        <fullName evidence="1">Glycosyltransferase 2-like domain-containing protein</fullName>
    </recommendedName>
</protein>
<dbReference type="InterPro" id="IPR029044">
    <property type="entry name" value="Nucleotide-diphossugar_trans"/>
</dbReference>
<gene>
    <name evidence="2" type="ORF">A2V97_00920</name>
</gene>
<proteinExistence type="predicted"/>
<dbReference type="STRING" id="1802485.A2V97_00920"/>
<comment type="caution">
    <text evidence="2">The sequence shown here is derived from an EMBL/GenBank/DDBJ whole genome shotgun (WGS) entry which is preliminary data.</text>
</comment>
<evidence type="ECO:0000259" key="1">
    <source>
        <dbReference type="Pfam" id="PF00535"/>
    </source>
</evidence>
<evidence type="ECO:0000313" key="2">
    <source>
        <dbReference type="EMBL" id="OGM15591.1"/>
    </source>
</evidence>
<dbReference type="PANTHER" id="PTHR22916">
    <property type="entry name" value="GLYCOSYLTRANSFERASE"/>
    <property type="match status" value="1"/>
</dbReference>
<dbReference type="SUPFAM" id="SSF53448">
    <property type="entry name" value="Nucleotide-diphospho-sugar transferases"/>
    <property type="match status" value="1"/>
</dbReference>
<reference evidence="2 3" key="1">
    <citation type="journal article" date="2016" name="Nat. Commun.">
        <title>Thousands of microbial genomes shed light on interconnected biogeochemical processes in an aquifer system.</title>
        <authorList>
            <person name="Anantharaman K."/>
            <person name="Brown C.T."/>
            <person name="Hug L.A."/>
            <person name="Sharon I."/>
            <person name="Castelle C.J."/>
            <person name="Probst A.J."/>
            <person name="Thomas B.C."/>
            <person name="Singh A."/>
            <person name="Wilkins M.J."/>
            <person name="Karaoz U."/>
            <person name="Brodie E.L."/>
            <person name="Williams K.H."/>
            <person name="Hubbard S.S."/>
            <person name="Banfield J.F."/>
        </authorList>
    </citation>
    <scope>NUCLEOTIDE SEQUENCE [LARGE SCALE GENOMIC DNA]</scope>
</reference>
<sequence>MKLPKISIIIPSFNKKDYIGHTLQSIIDQNYPNLEVIIRDGGSTDGTLAIIKKYTQKYPKMVSWMIKKGEGQSGAINQGLKIATGDILTYLNADDVYLKGALLSAGKYFSNHPKTLWLAGKGNIINEHEKEIAEVISSYKNILLSQNSYSLLLINNYLVQPSVFLSRSAYQKYGPFTGTDTSVMEYDLWLKLGKVEMPKILDCTLSSFRLVRGSISTTEFKKVLLADEKIVEKYTDNVVILMLHYLHNLGRVITLNLLGIR</sequence>
<dbReference type="Gene3D" id="3.90.550.10">
    <property type="entry name" value="Spore Coat Polysaccharide Biosynthesis Protein SpsA, Chain A"/>
    <property type="match status" value="1"/>
</dbReference>
<dbReference type="AlphaFoldDB" id="A0A1F7XKM8"/>
<dbReference type="InterPro" id="IPR001173">
    <property type="entry name" value="Glyco_trans_2-like"/>
</dbReference>
<accession>A0A1F7XKM8</accession>
<dbReference type="EMBL" id="MGFX01000002">
    <property type="protein sequence ID" value="OGM15591.1"/>
    <property type="molecule type" value="Genomic_DNA"/>
</dbReference>
<dbReference type="PANTHER" id="PTHR22916:SF65">
    <property type="entry name" value="SLR1065 PROTEIN"/>
    <property type="match status" value="1"/>
</dbReference>
<dbReference type="CDD" id="cd06433">
    <property type="entry name" value="GT_2_WfgS_like"/>
    <property type="match status" value="1"/>
</dbReference>
<name>A0A1F7XKM8_9BACT</name>
<evidence type="ECO:0000313" key="3">
    <source>
        <dbReference type="Proteomes" id="UP000177382"/>
    </source>
</evidence>
<organism evidence="2 3">
    <name type="scientific">Candidatus Woesebacteria bacterium RBG_16_42_24</name>
    <dbReference type="NCBI Taxonomy" id="1802485"/>
    <lineage>
        <taxon>Bacteria</taxon>
        <taxon>Candidatus Woeseibacteriota</taxon>
    </lineage>
</organism>